<dbReference type="InterPro" id="IPR058616">
    <property type="entry name" value="Ig_SMCHD1_8th"/>
</dbReference>
<feature type="non-terminal residue" evidence="5">
    <location>
        <position position="2269"/>
    </location>
</feature>
<dbReference type="SMART" id="SM00968">
    <property type="entry name" value="SMC_hinge"/>
    <property type="match status" value="1"/>
</dbReference>
<dbReference type="InterPro" id="IPR038892">
    <property type="entry name" value="SMCHD1"/>
</dbReference>
<dbReference type="InterPro" id="IPR055109">
    <property type="entry name" value="SMCHD1_S5"/>
</dbReference>
<dbReference type="InterPro" id="IPR036890">
    <property type="entry name" value="HATPase_C_sf"/>
</dbReference>
<dbReference type="InterPro" id="IPR036277">
    <property type="entry name" value="SMC_hinge_sf"/>
</dbReference>
<sequence length="2269" mass="256901">YFSSISLAFALAELIDNSLSATSQNTGIRSIQIKLLFDDSQGKPAVVVIDNGRGMTSKQLNNWAVYRLSKFTRQGDFESDHSGYVRPLPVPRSLNSDISYFGVGGKQAVFFVGQSARMISKPADSQDVHELVLSKEDFEKKEKNKEAIYSGYIRNRKPSDSTHITSDDERFLHNLILEERDKESFTAVVITGVQPDHMQYLKNYFHLWTRQLAHIYHYYIHGPKGNETNAVTKDISPFNNIDIQISMFEKGKVPKIVNLREIKDDMQTLYINTAADSFEFKAHVEGEGIVEGIIRYHPFLYDKETYPDDPCFPSKLNADDDDDDCFIVEKGARGKRPIFECFWNGRLIPYTTVEDFDWCAPPKKRGLAPVECYNRISGTLFTNDKFQVSTNKLTFMDLELKLKDKNTLFTRIFNGQEQRMKIDREFALWLKDCHEKYDKQIKFTVFRGVTTRTDLPSKRMQSPWTTYAAIEWDGKTYKTGQLVKTVKTLPIFYGSIEKFFLYGDHDGDIYATGGEVQIALEPQALYAEMKTVPISKLDRTVSDKAIKKYIEDEMARLPDKLSVTWPEGDELLPNETRFAGTPIGALRIVILNKKGEAMQKLPGTSHGGSKKLLVELKVILHSPTGNKEIISHISQHGGKWPYWFKKMENLQKLGNYTLKLQVVLNESNADTYAGRPLPSKIFKFTIIVFTSKTSCSPGTQPPELEDGDGEQNEAPIIQGETFSDLLHHLDTHKSMGPDGIHPRVLRELAEVLTKPLSILYQQSWITGEVPVDWGLANVIPIYKKGWKEDPGNYRPVSLTSVPGKMMEEIILSAITQHIQDSQVTCLVDEGKAVDVVYLDFSKAFDTISHSILLEKLVAHGLDGRTLHWVKHWLDGQAQRVVVSGVKSSWRPVTSGVPQGSVLGPVLFKIFINDLDKGIECILSKFADDTKLGGSVDLLEGRKALQRDLDRLDQWSKANCMRFNKAKCWVLHLGHSNPMQCYRLGEEWLESCLEEKDLGVLVNSQLNMSQRCAQVAKKANSILACIRNSVASRTREVIVPLYLALVRPHLEYCVQFWAPHYKKDMEVLECLQRRATKLVKGLENKSDEEWLRELGLFSLEKRRLRGDLIALYNYLKGGCREILTEKLMKYGLDEQTVRWIDNWQNGWTWRVVINGMKSGWKPVASGYPREGKPEKFSVGLLELPFRVGVPFNIPLELQDEFGHATQLTTDIKPILEASGLTLQYEEITVGTKCIIKGVTAKGCVNSCQGKNFNLKVTLPGLKEDTQIFKIRLQPGPPRQLKVKPDSEILKIENGTAFPFQVEVLDESGNITAQPKLVVHCKFVGASNLPVYSVDCSNAGTNILTGPVIHVQNIKKDQMLKARIEIPVNWTPRINREQLIQGLLPDVKVPTSVKDVRYCLITYLDDHVSLESAFTVRPLPDEPRHIKCKLKGPNTLQMGEELQSEIDVMITDQYGNQVQTVTSVCVNSLGVSGPGLDKSNLKITWQESTLTMRVKGIRFKPCLLGSKELCFAWREFSDFLRVNLTAGSPAKLQFVDWPELEKPVAVINGRELQKPLIVQLCDQWGNPSPEPNVKISLTKGNNLKIVPSNQQHKTDENGRANLGVISIHAPRGEHTLQLKASYNKTTLDCPIITLNVLPDPEKPVCLNVKYDKNASFPAGSTFPDFMVSVLSEDDNIIKNINPARISMKMWEAQTSGTRIPIDVTTFSCSKVKDDKEDGFFYFRDKVVPERVGTYSIQFTFAMDKTNVLSSDQIIVEVVPNEPVRLLPDSLPATPAVSNVRTLASRTLVKDLYLHVMDEYNNRTGIDLVGRIIAKIKSPNEEDIEIPQFQGKVSTVEFPLDRGSAEINLVLAENSPGRDSTEYILVFEPDLPALKKPLEPYRLSFMFYNDFKKQQQMATLTRERDQLSQSIGVYRNWFDTTNQLVTEIKCQVKEAETRETHLKNELKKHQIELPQTNTLQYVDSLIKQKMLDQEGVMKQPRRTCTLPNYPKGNQDILGKIAHLAQIEDNEAAKVISWHLASDMDCVVTLTTEAARSIFDETQGRQQVLPLDSIYKKTLPDWNRPLPHLRGGKIFFRPIGNPVFARDLLTFPDNVEHCQTVFGMLLGDTIIIDNLDAANHYRKEVVKITHCPTLLTREGDRIRSNGKFGGLQNKAPPMDKLRGMVFGAPMPKLYSTFSGQIDLLQQYRAAVVKLDTVNKDLDLHLQSLNTPEMQKKKQELAEQEKSLKLIEQKLGMTPSDKVTESLLQPIILDMSDTPIPPKRMRRETVKKLY</sequence>
<dbReference type="Proteomes" id="UP001333110">
    <property type="component" value="Unassembled WGS sequence"/>
</dbReference>
<dbReference type="GO" id="GO:0006302">
    <property type="term" value="P:double-strand break repair"/>
    <property type="evidence" value="ECO:0007669"/>
    <property type="project" value="InterPro"/>
</dbReference>
<keyword evidence="3" id="KW-0175">Coiled coil</keyword>
<dbReference type="Pfam" id="PF22899">
    <property type="entry name" value="SMCHD1_S5"/>
    <property type="match status" value="1"/>
</dbReference>
<dbReference type="Pfam" id="PF00078">
    <property type="entry name" value="RVT_1"/>
    <property type="match status" value="1"/>
</dbReference>
<dbReference type="Gene3D" id="1.20.1060.20">
    <property type="match status" value="1"/>
</dbReference>
<dbReference type="GO" id="GO:0005694">
    <property type="term" value="C:chromosome"/>
    <property type="evidence" value="ECO:0007669"/>
    <property type="project" value="UniProtKB-SubCell"/>
</dbReference>
<dbReference type="InterPro" id="IPR058611">
    <property type="entry name" value="Ig_SMCHD1_1st"/>
</dbReference>
<dbReference type="Pfam" id="PF26196">
    <property type="entry name" value="Ig_SMCHD1_4th"/>
    <property type="match status" value="1"/>
</dbReference>
<dbReference type="PROSITE" id="PS50878">
    <property type="entry name" value="RT_POL"/>
    <property type="match status" value="1"/>
</dbReference>
<dbReference type="InterPro" id="IPR058617">
    <property type="entry name" value="Ig_SMCHD1_7th"/>
</dbReference>
<dbReference type="Pfam" id="PF26199">
    <property type="entry name" value="Ig_SMCHD1_8th"/>
    <property type="match status" value="1"/>
</dbReference>
<evidence type="ECO:0000313" key="6">
    <source>
        <dbReference type="Proteomes" id="UP001333110"/>
    </source>
</evidence>
<keyword evidence="6" id="KW-1185">Reference proteome</keyword>
<evidence type="ECO:0000256" key="3">
    <source>
        <dbReference type="SAM" id="Coils"/>
    </source>
</evidence>
<feature type="domain" description="Reverse transcriptase" evidence="4">
    <location>
        <begin position="762"/>
        <end position="992"/>
    </location>
</feature>
<evidence type="ECO:0000259" key="4">
    <source>
        <dbReference type="PROSITE" id="PS50878"/>
    </source>
</evidence>
<dbReference type="Gene3D" id="3.30.565.10">
    <property type="entry name" value="Histidine kinase-like ATPase, C-terminal domain"/>
    <property type="match status" value="1"/>
</dbReference>
<evidence type="ECO:0000256" key="1">
    <source>
        <dbReference type="ARBA" id="ARBA00004286"/>
    </source>
</evidence>
<dbReference type="PANTHER" id="PTHR22640:SF2">
    <property type="entry name" value="STRUCTURAL MAINTENANCE OF CHROMOSOMES FLEXIBLE HINGE DOMAIN-CONTAINING PROTEIN 1"/>
    <property type="match status" value="1"/>
</dbReference>
<dbReference type="InterPro" id="IPR058612">
    <property type="entry name" value="Ig_SMCHD1_2nd"/>
</dbReference>
<feature type="non-terminal residue" evidence="5">
    <location>
        <position position="1"/>
    </location>
</feature>
<dbReference type="Pfam" id="PF26198">
    <property type="entry name" value="Ig_SMCHD1_6th"/>
    <property type="match status" value="1"/>
</dbReference>
<dbReference type="Gene3D" id="3.30.70.1620">
    <property type="match status" value="1"/>
</dbReference>
<reference evidence="5 6" key="1">
    <citation type="journal article" date="2023" name="J. Hered.">
        <title>Chromosome-level genome of the wood stork (Mycteria americana) provides insight into avian chromosome evolution.</title>
        <authorList>
            <person name="Flamio R. Jr."/>
            <person name="Ramstad K.M."/>
        </authorList>
    </citation>
    <scope>NUCLEOTIDE SEQUENCE [LARGE SCALE GENOMIC DNA]</scope>
    <source>
        <strain evidence="5">JAX WOST 10</strain>
    </source>
</reference>
<dbReference type="Pfam" id="PF06470">
    <property type="entry name" value="SMC_hinge"/>
    <property type="match status" value="1"/>
</dbReference>
<dbReference type="GO" id="GO:0051276">
    <property type="term" value="P:chromosome organization"/>
    <property type="evidence" value="ECO:0007669"/>
    <property type="project" value="InterPro"/>
</dbReference>
<dbReference type="Pfam" id="PF13589">
    <property type="entry name" value="HATPase_c_3"/>
    <property type="match status" value="1"/>
</dbReference>
<dbReference type="InterPro" id="IPR010935">
    <property type="entry name" value="SMC_hinge"/>
</dbReference>
<dbReference type="SUPFAM" id="SSF55874">
    <property type="entry name" value="ATPase domain of HSP90 chaperone/DNA topoisomerase II/histidine kinase"/>
    <property type="match status" value="1"/>
</dbReference>
<accession>A0AAN7SHD6</accession>
<dbReference type="GO" id="GO:0005524">
    <property type="term" value="F:ATP binding"/>
    <property type="evidence" value="ECO:0007669"/>
    <property type="project" value="InterPro"/>
</dbReference>
<feature type="coiled-coil region" evidence="3">
    <location>
        <begin position="1922"/>
        <end position="1949"/>
    </location>
</feature>
<comment type="subcellular location">
    <subcellularLocation>
        <location evidence="1">Chromosome</location>
    </subcellularLocation>
</comment>
<dbReference type="CDD" id="cd01650">
    <property type="entry name" value="RT_nLTR_like"/>
    <property type="match status" value="1"/>
</dbReference>
<protein>
    <recommendedName>
        <fullName evidence="4">Reverse transcriptase domain-containing protein</fullName>
    </recommendedName>
</protein>
<dbReference type="PANTHER" id="PTHR22640">
    <property type="entry name" value="STRUCTURAL MAINTENANCE OF CHROMOSOMES FLEXIBLE HINGE DOMAIN-CONTAINING PROTEIN 1"/>
    <property type="match status" value="1"/>
</dbReference>
<dbReference type="Pfam" id="PF26194">
    <property type="entry name" value="Ig_SMCHD1_1st"/>
    <property type="match status" value="1"/>
</dbReference>
<organism evidence="5 6">
    <name type="scientific">Mycteria americana</name>
    <name type="common">Wood stork</name>
    <dbReference type="NCBI Taxonomy" id="33587"/>
    <lineage>
        <taxon>Eukaryota</taxon>
        <taxon>Metazoa</taxon>
        <taxon>Chordata</taxon>
        <taxon>Craniata</taxon>
        <taxon>Vertebrata</taxon>
        <taxon>Euteleostomi</taxon>
        <taxon>Archelosauria</taxon>
        <taxon>Archosauria</taxon>
        <taxon>Dinosauria</taxon>
        <taxon>Saurischia</taxon>
        <taxon>Theropoda</taxon>
        <taxon>Coelurosauria</taxon>
        <taxon>Aves</taxon>
        <taxon>Neognathae</taxon>
        <taxon>Neoaves</taxon>
        <taxon>Aequornithes</taxon>
        <taxon>Ciconiiformes</taxon>
        <taxon>Ciconiidae</taxon>
        <taxon>Mycteria</taxon>
    </lineage>
</organism>
<dbReference type="InterPro" id="IPR000477">
    <property type="entry name" value="RT_dom"/>
</dbReference>
<comment type="caution">
    <text evidence="5">The sequence shown here is derived from an EMBL/GenBank/DDBJ whole genome shotgun (WGS) entry which is preliminary data.</text>
</comment>
<dbReference type="SUPFAM" id="SSF75553">
    <property type="entry name" value="Smc hinge domain"/>
    <property type="match status" value="1"/>
</dbReference>
<dbReference type="InterPro" id="IPR058615">
    <property type="entry name" value="Ig_SMCHD1_6th"/>
</dbReference>
<dbReference type="EMBL" id="JAUNZN010000002">
    <property type="protein sequence ID" value="KAK4828258.1"/>
    <property type="molecule type" value="Genomic_DNA"/>
</dbReference>
<dbReference type="Pfam" id="PF26195">
    <property type="entry name" value="Ig_SMCHD1_2nd"/>
    <property type="match status" value="1"/>
</dbReference>
<dbReference type="Pfam" id="PF26201">
    <property type="entry name" value="Ig_SMCHD1_7th"/>
    <property type="match status" value="1"/>
</dbReference>
<gene>
    <name evidence="5" type="ORF">QYF61_024865</name>
</gene>
<evidence type="ECO:0000256" key="2">
    <source>
        <dbReference type="ARBA" id="ARBA00022454"/>
    </source>
</evidence>
<proteinExistence type="predicted"/>
<name>A0AAN7SHD6_MYCAM</name>
<dbReference type="InterPro" id="IPR058613">
    <property type="entry name" value="Ig_SMCHD1_4th"/>
</dbReference>
<evidence type="ECO:0000313" key="5">
    <source>
        <dbReference type="EMBL" id="KAK4828258.1"/>
    </source>
</evidence>
<keyword evidence="2" id="KW-0158">Chromosome</keyword>